<dbReference type="GO" id="GO:0003012">
    <property type="term" value="P:muscle system process"/>
    <property type="evidence" value="ECO:0007669"/>
    <property type="project" value="UniProtKB-ARBA"/>
</dbReference>
<dbReference type="InterPro" id="IPR027417">
    <property type="entry name" value="P-loop_NTPase"/>
</dbReference>
<keyword evidence="3" id="KW-0067">ATP-binding</keyword>
<evidence type="ECO:0000256" key="8">
    <source>
        <dbReference type="ARBA" id="ARBA00023203"/>
    </source>
</evidence>
<dbReference type="FunFam" id="2.30.30.360:FF:000001">
    <property type="entry name" value="Myosin heavy chain"/>
    <property type="match status" value="1"/>
</dbReference>
<dbReference type="GO" id="GO:0005516">
    <property type="term" value="F:calmodulin binding"/>
    <property type="evidence" value="ECO:0007669"/>
    <property type="project" value="UniProtKB-KW"/>
</dbReference>
<evidence type="ECO:0000256" key="1">
    <source>
        <dbReference type="ARBA" id="ARBA00008314"/>
    </source>
</evidence>
<keyword evidence="6 9" id="KW-0518">Myosin</keyword>
<name>A0A1V9XGR6_9ACAR</name>
<evidence type="ECO:0000313" key="12">
    <source>
        <dbReference type="EMBL" id="OQR72626.1"/>
    </source>
</evidence>
<dbReference type="GO" id="GO:0007015">
    <property type="term" value="P:actin filament organization"/>
    <property type="evidence" value="ECO:0007669"/>
    <property type="project" value="TreeGrafter"/>
</dbReference>
<dbReference type="Proteomes" id="UP000192247">
    <property type="component" value="Unassembled WGS sequence"/>
</dbReference>
<dbReference type="Gene3D" id="2.30.30.360">
    <property type="entry name" value="Myosin S1 fragment, N-terminal"/>
    <property type="match status" value="1"/>
</dbReference>
<dbReference type="InParanoid" id="A0A1V9XGR6"/>
<feature type="domain" description="Myosin N-terminal SH3-like" evidence="11">
    <location>
        <begin position="28"/>
        <end position="76"/>
    </location>
</feature>
<dbReference type="PROSITE" id="PS51844">
    <property type="entry name" value="SH3_LIKE"/>
    <property type="match status" value="1"/>
</dbReference>
<evidence type="ECO:0000256" key="2">
    <source>
        <dbReference type="ARBA" id="ARBA00022741"/>
    </source>
</evidence>
<evidence type="ECO:0000313" key="13">
    <source>
        <dbReference type="Proteomes" id="UP000192247"/>
    </source>
</evidence>
<dbReference type="InterPro" id="IPR001609">
    <property type="entry name" value="Myosin_head_motor_dom-like"/>
</dbReference>
<keyword evidence="13" id="KW-1185">Reference proteome</keyword>
<dbReference type="GO" id="GO:0000146">
    <property type="term" value="F:microfilament motor activity"/>
    <property type="evidence" value="ECO:0007669"/>
    <property type="project" value="TreeGrafter"/>
</dbReference>
<feature type="domain" description="Myosin motor" evidence="10">
    <location>
        <begin position="80"/>
        <end position="210"/>
    </location>
</feature>
<dbReference type="InterPro" id="IPR036961">
    <property type="entry name" value="Kinesin_motor_dom_sf"/>
</dbReference>
<dbReference type="PROSITE" id="PS51456">
    <property type="entry name" value="MYOSIN_MOTOR"/>
    <property type="match status" value="1"/>
</dbReference>
<dbReference type="GO" id="GO:0016020">
    <property type="term" value="C:membrane"/>
    <property type="evidence" value="ECO:0007669"/>
    <property type="project" value="TreeGrafter"/>
</dbReference>
<keyword evidence="4" id="KW-0112">Calmodulin-binding</keyword>
<dbReference type="GO" id="GO:0016459">
    <property type="term" value="C:myosin complex"/>
    <property type="evidence" value="ECO:0007669"/>
    <property type="project" value="UniProtKB-KW"/>
</dbReference>
<dbReference type="Gene3D" id="3.40.850.10">
    <property type="entry name" value="Kinesin motor domain"/>
    <property type="match status" value="1"/>
</dbReference>
<evidence type="ECO:0000259" key="11">
    <source>
        <dbReference type="PROSITE" id="PS51844"/>
    </source>
</evidence>
<dbReference type="Pfam" id="PF02736">
    <property type="entry name" value="Myosin_N"/>
    <property type="match status" value="1"/>
</dbReference>
<dbReference type="GO" id="GO:0005524">
    <property type="term" value="F:ATP binding"/>
    <property type="evidence" value="ECO:0007669"/>
    <property type="project" value="UniProtKB-KW"/>
</dbReference>
<evidence type="ECO:0000259" key="10">
    <source>
        <dbReference type="PROSITE" id="PS51456"/>
    </source>
</evidence>
<dbReference type="STRING" id="418985.A0A1V9XGR6"/>
<evidence type="ECO:0000256" key="3">
    <source>
        <dbReference type="ARBA" id="ARBA00022840"/>
    </source>
</evidence>
<keyword evidence="7" id="KW-0505">Motor protein</keyword>
<dbReference type="InterPro" id="IPR008989">
    <property type="entry name" value="Myosin_S1_N"/>
</dbReference>
<evidence type="ECO:0000256" key="9">
    <source>
        <dbReference type="PROSITE-ProRule" id="PRU00782"/>
    </source>
</evidence>
<comment type="caution">
    <text evidence="12">The sequence shown here is derived from an EMBL/GenBank/DDBJ whole genome shotgun (WGS) entry which is preliminary data.</text>
</comment>
<dbReference type="PANTHER" id="PTHR13140">
    <property type="entry name" value="MYOSIN"/>
    <property type="match status" value="1"/>
</dbReference>
<organism evidence="12 13">
    <name type="scientific">Tropilaelaps mercedesae</name>
    <dbReference type="NCBI Taxonomy" id="418985"/>
    <lineage>
        <taxon>Eukaryota</taxon>
        <taxon>Metazoa</taxon>
        <taxon>Ecdysozoa</taxon>
        <taxon>Arthropoda</taxon>
        <taxon>Chelicerata</taxon>
        <taxon>Arachnida</taxon>
        <taxon>Acari</taxon>
        <taxon>Parasitiformes</taxon>
        <taxon>Mesostigmata</taxon>
        <taxon>Gamasina</taxon>
        <taxon>Dermanyssoidea</taxon>
        <taxon>Laelapidae</taxon>
        <taxon>Tropilaelaps</taxon>
    </lineage>
</organism>
<comment type="caution">
    <text evidence="9">Lacks conserved residue(s) required for the propagation of feature annotation.</text>
</comment>
<evidence type="ECO:0000256" key="7">
    <source>
        <dbReference type="ARBA" id="ARBA00023175"/>
    </source>
</evidence>
<evidence type="ECO:0000256" key="4">
    <source>
        <dbReference type="ARBA" id="ARBA00022860"/>
    </source>
</evidence>
<dbReference type="InterPro" id="IPR004009">
    <property type="entry name" value="SH3_Myosin"/>
</dbReference>
<comment type="similarity">
    <text evidence="1 9">Belongs to the TRAFAC class myosin-kinesin ATPase superfamily. Myosin family.</text>
</comment>
<dbReference type="FunFam" id="3.40.850.10:FF:000101">
    <property type="entry name" value="Slow myosin heavy chain 2"/>
    <property type="match status" value="1"/>
</dbReference>
<keyword evidence="5" id="KW-0175">Coiled coil</keyword>
<protein>
    <submittedName>
        <fullName evidence="12">Myosin heavy chain</fullName>
    </submittedName>
</protein>
<sequence length="210" mass="23815">MVTQDPDPSEYLFISAEMKRKDATKPYDGKKMTWVPDEKEGFVIGNIESTQGDKVVVETPDGKKTFKKDQLQQVNPPKYEKCEDMSNMTYLNDASVLHNLKERYYANLIYTYSGLFCVAINPYKRFPIYTPRAVMIYKGKRRTEVPPHVFAISDGAYMHMLTGKMSRLAYSPVLPVHAFTGRSVVSAICRISSLEAVGIYIRTSRSSEAA</sequence>
<dbReference type="OrthoDB" id="10055605at2759"/>
<dbReference type="EMBL" id="MNPL01011377">
    <property type="protein sequence ID" value="OQR72626.1"/>
    <property type="molecule type" value="Genomic_DNA"/>
</dbReference>
<reference evidence="12 13" key="1">
    <citation type="journal article" date="2017" name="Gigascience">
        <title>Draft genome of the honey bee ectoparasitic mite, Tropilaelaps mercedesae, is shaped by the parasitic life history.</title>
        <authorList>
            <person name="Dong X."/>
            <person name="Armstrong S.D."/>
            <person name="Xia D."/>
            <person name="Makepeace B.L."/>
            <person name="Darby A.C."/>
            <person name="Kadowaki T."/>
        </authorList>
    </citation>
    <scope>NUCLEOTIDE SEQUENCE [LARGE SCALE GENOMIC DNA]</scope>
    <source>
        <strain evidence="12">Wuxi-XJTLU</strain>
    </source>
</reference>
<accession>A0A1V9XGR6</accession>
<keyword evidence="2" id="KW-0547">Nucleotide-binding</keyword>
<dbReference type="GO" id="GO:0051015">
    <property type="term" value="F:actin filament binding"/>
    <property type="evidence" value="ECO:0007669"/>
    <property type="project" value="InterPro"/>
</dbReference>
<evidence type="ECO:0000256" key="5">
    <source>
        <dbReference type="ARBA" id="ARBA00023054"/>
    </source>
</evidence>
<proteinExistence type="inferred from homology"/>
<dbReference type="Pfam" id="PF00063">
    <property type="entry name" value="Myosin_head"/>
    <property type="match status" value="1"/>
</dbReference>
<evidence type="ECO:0000256" key="6">
    <source>
        <dbReference type="ARBA" id="ARBA00023123"/>
    </source>
</evidence>
<dbReference type="SUPFAM" id="SSF52540">
    <property type="entry name" value="P-loop containing nucleoside triphosphate hydrolases"/>
    <property type="match status" value="1"/>
</dbReference>
<dbReference type="GO" id="GO:0005737">
    <property type="term" value="C:cytoplasm"/>
    <property type="evidence" value="ECO:0007669"/>
    <property type="project" value="TreeGrafter"/>
</dbReference>
<dbReference type="PANTHER" id="PTHR13140:SF857">
    <property type="entry name" value="MYOSIN-11"/>
    <property type="match status" value="1"/>
</dbReference>
<keyword evidence="8 9" id="KW-0009">Actin-binding</keyword>
<dbReference type="AlphaFoldDB" id="A0A1V9XGR6"/>
<gene>
    <name evidence="12" type="ORF">BIW11_10263</name>
</gene>